<sequence>MSILLVEPFYGGSHKQLVDLLQEELADCVLHTLPAKKWHWRARTAAVHFMQAIPASTAYRVIFSSSVLNLAELIALRPDLAPLRKVLYFHENQLVYPVRKCQERDFQFGYNQILSCLVADVVLFNSSFNMESFLSSIPTFLKLMPDHRPAGLDALIRRKCRIYYFPLRFPDVSRLLPEHKRARCAGVVGPVGPQELGPPGDCPHSAEGLAQNTMPRASPGPDSEHGAPSPQHTGVPQSPEENYQRRESVAPPTEGGGKQSNTSHCQVEEECDDTASQQRPLHIVWPHRWEHDKDPELFLTTLLKLKEEGLSFQVSVLGETFTEVPDVFSGAREELAARVLHWGFLSSREQYLEVLCQADVVVSTARHEFFGVAMLEAVHCGCYPLCPKALVYPEIFPAEYLYSTPEQLRKRLRDFCRRPDRLRRHRVKVDTGQFSWSSLRSSFISVLSASTSKDQ</sequence>
<dbReference type="EC" id="2.4.1.110" evidence="4"/>
<dbReference type="Proteomes" id="UP000261540">
    <property type="component" value="Unplaced"/>
</dbReference>
<feature type="compositionally biased region" description="Polar residues" evidence="9">
    <location>
        <begin position="230"/>
        <end position="241"/>
    </location>
</feature>
<evidence type="ECO:0000313" key="13">
    <source>
        <dbReference type="Proteomes" id="UP000261540"/>
    </source>
</evidence>
<evidence type="ECO:0000256" key="1">
    <source>
        <dbReference type="ARBA" id="ARBA00009481"/>
    </source>
</evidence>
<evidence type="ECO:0000256" key="7">
    <source>
        <dbReference type="ARBA" id="ARBA00045402"/>
    </source>
</evidence>
<keyword evidence="3" id="KW-0808">Transferase</keyword>
<feature type="region of interest" description="Disordered" evidence="9">
    <location>
        <begin position="189"/>
        <end position="277"/>
    </location>
</feature>
<proteinExistence type="inferred from homology"/>
<evidence type="ECO:0000259" key="11">
    <source>
        <dbReference type="Pfam" id="PF12038"/>
    </source>
</evidence>
<dbReference type="InterPro" id="IPR001296">
    <property type="entry name" value="Glyco_trans_1"/>
</dbReference>
<feature type="domain" description="Glycosyl transferase family 1" evidence="10">
    <location>
        <begin position="273"/>
        <end position="416"/>
    </location>
</feature>
<evidence type="ECO:0000259" key="10">
    <source>
        <dbReference type="Pfam" id="PF00534"/>
    </source>
</evidence>
<comment type="function">
    <text evidence="7">Glycosyltransferase that specifically catalyzes mannosylation of cytoplasmic tRNA(Asp) modified with queuosine at position 34 (queuosine(34)). Mannosylates the cyclopentene moiety of queuosine(34) in tRNA(Asp) to form mannosyl-queuosine(34). Mannosylation of queuosine(34) in tRNA(Asp) is required to slow-down elongation at cognate codons, GAC and GAU, thereby regulating protein translation.</text>
</comment>
<feature type="domain" description="tRNA-queuosine alpha-mannosyltransferase N-terminal" evidence="11">
    <location>
        <begin position="2"/>
        <end position="167"/>
    </location>
</feature>
<evidence type="ECO:0000256" key="3">
    <source>
        <dbReference type="ARBA" id="ARBA00022679"/>
    </source>
</evidence>
<dbReference type="STRING" id="1676925.ENSPKIP00000031486"/>
<dbReference type="SUPFAM" id="SSF53756">
    <property type="entry name" value="UDP-Glycosyltransferase/glycogen phosphorylase"/>
    <property type="match status" value="1"/>
</dbReference>
<keyword evidence="13" id="KW-1185">Reference proteome</keyword>
<evidence type="ECO:0000256" key="5">
    <source>
        <dbReference type="ARBA" id="ARBA00044539"/>
    </source>
</evidence>
<dbReference type="GeneTree" id="ENSGT00390000006631"/>
<dbReference type="Ensembl" id="ENSPKIT00000012332.1">
    <property type="protein sequence ID" value="ENSPKIP00000031486.1"/>
    <property type="gene ID" value="ENSPKIG00000011945.1"/>
</dbReference>
<name>A0A3B3SN54_9TELE</name>
<accession>A0A3B3SN54</accession>
<dbReference type="CDD" id="cd01635">
    <property type="entry name" value="Glycosyltransferase_GTB-type"/>
    <property type="match status" value="1"/>
</dbReference>
<dbReference type="RefSeq" id="XP_023671744.1">
    <property type="nucleotide sequence ID" value="XM_023815976.2"/>
</dbReference>
<dbReference type="InterPro" id="IPR051862">
    <property type="entry name" value="GT-like_domain_containing_1"/>
</dbReference>
<reference evidence="12" key="1">
    <citation type="submission" date="2025-08" db="UniProtKB">
        <authorList>
            <consortium name="Ensembl"/>
        </authorList>
    </citation>
    <scope>IDENTIFICATION</scope>
</reference>
<evidence type="ECO:0000256" key="6">
    <source>
        <dbReference type="ARBA" id="ARBA00044567"/>
    </source>
</evidence>
<keyword evidence="2" id="KW-0328">Glycosyltransferase</keyword>
<evidence type="ECO:0000256" key="8">
    <source>
        <dbReference type="ARBA" id="ARBA00048439"/>
    </source>
</evidence>
<dbReference type="CTD" id="227835"/>
<dbReference type="Pfam" id="PF12038">
    <property type="entry name" value="QTMAN_N"/>
    <property type="match status" value="1"/>
</dbReference>
<dbReference type="GO" id="GO:0007417">
    <property type="term" value="P:central nervous system development"/>
    <property type="evidence" value="ECO:0007669"/>
    <property type="project" value="Ensembl"/>
</dbReference>
<dbReference type="InterPro" id="IPR022701">
    <property type="entry name" value="QTMAN_N"/>
</dbReference>
<dbReference type="AlphaFoldDB" id="A0A3B3SN54"/>
<dbReference type="Pfam" id="PF00534">
    <property type="entry name" value="Glycos_transf_1"/>
    <property type="match status" value="1"/>
</dbReference>
<evidence type="ECO:0000313" key="12">
    <source>
        <dbReference type="Ensembl" id="ENSPKIP00000031486.1"/>
    </source>
</evidence>
<dbReference type="PANTHER" id="PTHR13615">
    <property type="entry name" value="GLYCOSYLTRANSFERASE-LIKE 1"/>
    <property type="match status" value="1"/>
</dbReference>
<evidence type="ECO:0000256" key="4">
    <source>
        <dbReference type="ARBA" id="ARBA00044517"/>
    </source>
</evidence>
<protein>
    <recommendedName>
        <fullName evidence="5">tRNA-queuosine alpha-mannosyltransferase</fullName>
        <ecNumber evidence="4">2.4.1.110</ecNumber>
    </recommendedName>
    <alternativeName>
        <fullName evidence="6">Glycosyltransferase-like domain-containing protein 1</fullName>
    </alternativeName>
</protein>
<dbReference type="GeneID" id="111846101"/>
<dbReference type="GO" id="GO:0016438">
    <property type="term" value="F:tRNA-queuosine(34) beta-mannosyltransferase activity"/>
    <property type="evidence" value="ECO:0007669"/>
    <property type="project" value="UniProtKB-EC"/>
</dbReference>
<dbReference type="Gene3D" id="3.40.50.2000">
    <property type="entry name" value="Glycogen Phosphorylase B"/>
    <property type="match status" value="1"/>
</dbReference>
<evidence type="ECO:0000256" key="9">
    <source>
        <dbReference type="SAM" id="MobiDB-lite"/>
    </source>
</evidence>
<comment type="catalytic activity">
    <reaction evidence="8">
        <text>queuosine(34) in tRNA(Asp) + GDP-alpha-D-mannose = O-4''-alpha-D-mannosylqueuosine(34) in tRNA(Asp) + GDP + H(+)</text>
        <dbReference type="Rhea" id="RHEA:12885"/>
        <dbReference type="Rhea" id="RHEA-COMP:18572"/>
        <dbReference type="Rhea" id="RHEA-COMP:18581"/>
        <dbReference type="ChEBI" id="CHEBI:15378"/>
        <dbReference type="ChEBI" id="CHEBI:57527"/>
        <dbReference type="ChEBI" id="CHEBI:58189"/>
        <dbReference type="ChEBI" id="CHEBI:194431"/>
        <dbReference type="ChEBI" id="CHEBI:194442"/>
        <dbReference type="EC" id="2.4.1.110"/>
    </reaction>
    <physiologicalReaction direction="left-to-right" evidence="8">
        <dbReference type="Rhea" id="RHEA:12886"/>
    </physiologicalReaction>
</comment>
<dbReference type="PANTHER" id="PTHR13615:SF3">
    <property type="entry name" value="GLYCOSYLTRANSFERASE-LIKE DOMAIN-CONTAINING PROTEIN 1"/>
    <property type="match status" value="1"/>
</dbReference>
<evidence type="ECO:0000256" key="2">
    <source>
        <dbReference type="ARBA" id="ARBA00022676"/>
    </source>
</evidence>
<reference evidence="12" key="2">
    <citation type="submission" date="2025-09" db="UniProtKB">
        <authorList>
            <consortium name="Ensembl"/>
        </authorList>
    </citation>
    <scope>IDENTIFICATION</scope>
</reference>
<organism evidence="12 13">
    <name type="scientific">Paramormyrops kingsleyae</name>
    <dbReference type="NCBI Taxonomy" id="1676925"/>
    <lineage>
        <taxon>Eukaryota</taxon>
        <taxon>Metazoa</taxon>
        <taxon>Chordata</taxon>
        <taxon>Craniata</taxon>
        <taxon>Vertebrata</taxon>
        <taxon>Euteleostomi</taxon>
        <taxon>Actinopterygii</taxon>
        <taxon>Neopterygii</taxon>
        <taxon>Teleostei</taxon>
        <taxon>Osteoglossocephala</taxon>
        <taxon>Osteoglossomorpha</taxon>
        <taxon>Osteoglossiformes</taxon>
        <taxon>Mormyridae</taxon>
        <taxon>Paramormyrops</taxon>
    </lineage>
</organism>
<comment type="similarity">
    <text evidence="1">Belongs to the glycosyltransferase group 1 family. Glycosyltransferase 4 subfamily.</text>
</comment>